<evidence type="ECO:0000313" key="3">
    <source>
        <dbReference type="Proteomes" id="UP000070589"/>
    </source>
</evidence>
<dbReference type="AlphaFoldDB" id="A0A133U4G9"/>
<protein>
    <recommendedName>
        <fullName evidence="1">Transposase IS4-like domain-containing protein</fullName>
    </recommendedName>
</protein>
<feature type="domain" description="Transposase IS4-like" evidence="1">
    <location>
        <begin position="157"/>
        <end position="308"/>
    </location>
</feature>
<dbReference type="EMBL" id="LHXL01000056">
    <property type="protein sequence ID" value="KXA89097.1"/>
    <property type="molecule type" value="Genomic_DNA"/>
</dbReference>
<dbReference type="SUPFAM" id="SSF53098">
    <property type="entry name" value="Ribonuclease H-like"/>
    <property type="match status" value="1"/>
</dbReference>
<organism evidence="2 3">
    <name type="scientific">candidate division MSBL1 archaeon SCGC-AAA259D14</name>
    <dbReference type="NCBI Taxonomy" id="1698261"/>
    <lineage>
        <taxon>Archaea</taxon>
        <taxon>Methanobacteriati</taxon>
        <taxon>Methanobacteriota</taxon>
        <taxon>candidate division MSBL1</taxon>
    </lineage>
</organism>
<dbReference type="InterPro" id="IPR002559">
    <property type="entry name" value="Transposase_11"/>
</dbReference>
<proteinExistence type="predicted"/>
<dbReference type="InterPro" id="IPR012337">
    <property type="entry name" value="RNaseH-like_sf"/>
</dbReference>
<comment type="caution">
    <text evidence="2">The sequence shown here is derived from an EMBL/GenBank/DDBJ whole genome shotgun (WGS) entry which is preliminary data.</text>
</comment>
<reference evidence="2 3" key="1">
    <citation type="journal article" date="2016" name="Sci. Rep.">
        <title>Metabolic traits of an uncultured archaeal lineage -MSBL1- from brine pools of the Red Sea.</title>
        <authorList>
            <person name="Mwirichia R."/>
            <person name="Alam I."/>
            <person name="Rashid M."/>
            <person name="Vinu M."/>
            <person name="Ba-Alawi W."/>
            <person name="Anthony Kamau A."/>
            <person name="Kamanda Ngugi D."/>
            <person name="Goker M."/>
            <person name="Klenk H.P."/>
            <person name="Bajic V."/>
            <person name="Stingl U."/>
        </authorList>
    </citation>
    <scope>NUCLEOTIDE SEQUENCE [LARGE SCALE GENOMIC DNA]</scope>
    <source>
        <strain evidence="2">SCGC-AAA259D14</strain>
    </source>
</reference>
<dbReference type="Pfam" id="PF01609">
    <property type="entry name" value="DDE_Tnp_1"/>
    <property type="match status" value="1"/>
</dbReference>
<dbReference type="Proteomes" id="UP000070589">
    <property type="component" value="Unassembled WGS sequence"/>
</dbReference>
<dbReference type="PANTHER" id="PTHR33252:SF2">
    <property type="entry name" value="TRANSPOSASE IS4-LIKE DOMAIN-CONTAINING PROTEIN"/>
    <property type="match status" value="1"/>
</dbReference>
<keyword evidence="3" id="KW-1185">Reference proteome</keyword>
<accession>A0A133U4G9</accession>
<dbReference type="PANTHER" id="PTHR33252">
    <property type="entry name" value="THIRD ORF IN TRANSPOSON ISC1160"/>
    <property type="match status" value="1"/>
</dbReference>
<dbReference type="GO" id="GO:0006313">
    <property type="term" value="P:DNA transposition"/>
    <property type="evidence" value="ECO:0007669"/>
    <property type="project" value="InterPro"/>
</dbReference>
<dbReference type="GO" id="GO:0003677">
    <property type="term" value="F:DNA binding"/>
    <property type="evidence" value="ECO:0007669"/>
    <property type="project" value="InterPro"/>
</dbReference>
<evidence type="ECO:0000259" key="1">
    <source>
        <dbReference type="Pfam" id="PF01609"/>
    </source>
</evidence>
<dbReference type="GO" id="GO:0004803">
    <property type="term" value="F:transposase activity"/>
    <property type="evidence" value="ECO:0007669"/>
    <property type="project" value="InterPro"/>
</dbReference>
<sequence length="352" mass="40363">MQGKSRTGAKARSGAMRVFAGFFDPAPNSVYGSFDLAQSIMEMGMDGVSAESRSKPSPDVILRRLYEVDEESARRELEEFNEWILDELYSSKDLMIAIDFTVIPYYGEENPALVSDSRLPGTNLGIKFAVLSVVEEGKTFTLKTRQVYPIESEVSVLGEMLDYAESLLDPTKVLLDRGFYSVKMIKELKSRSMGFIMPAKKTNLVKKACKKFKKGEAPSELDYTVSGSKGEENVRLLLTEKETKNGTEIHPFITNLDITPKEASENYSWRWRIETNIREFEKFKPQTTSQSMELRRLYFLFSVTLYNLWILTRNGSEHPRAREFKKWLEFELLALKVLEEYRDKVPPPPTFA</sequence>
<name>A0A133U4G9_9EURY</name>
<gene>
    <name evidence="2" type="ORF">AKJ62_03790</name>
</gene>
<evidence type="ECO:0000313" key="2">
    <source>
        <dbReference type="EMBL" id="KXA89097.1"/>
    </source>
</evidence>